<dbReference type="HOGENOM" id="CLU_1841238_0_0_11"/>
<protein>
    <submittedName>
        <fullName evidence="1">Uncharacterized protein</fullName>
    </submittedName>
</protein>
<dbReference type="Proteomes" id="UP000002419">
    <property type="component" value="Chromosome"/>
</dbReference>
<evidence type="ECO:0000313" key="2">
    <source>
        <dbReference type="Proteomes" id="UP000002419"/>
    </source>
</evidence>
<reference evidence="1 2" key="1">
    <citation type="journal article" date="2006" name="Appl. Environ. Microbiol.">
        <title>Sequence analysis of two cryptic plasmids from Bifidobacterium longum DJO10A and construction of a shuttle cloning vector.</title>
        <authorList>
            <person name="Lee J.H."/>
            <person name="O'Sullivan D.J."/>
        </authorList>
    </citation>
    <scope>NUCLEOTIDE SEQUENCE [LARGE SCALE GENOMIC DNA]</scope>
    <source>
        <strain evidence="1 2">DJO10A</strain>
    </source>
</reference>
<accession>B3DSY2</accession>
<proteinExistence type="predicted"/>
<dbReference type="KEGG" id="blj:BLD_0805"/>
<organism evidence="1 2">
    <name type="scientific">Bifidobacterium longum (strain DJO10A)</name>
    <dbReference type="NCBI Taxonomy" id="205913"/>
    <lineage>
        <taxon>Bacteria</taxon>
        <taxon>Bacillati</taxon>
        <taxon>Actinomycetota</taxon>
        <taxon>Actinomycetes</taxon>
        <taxon>Bifidobacteriales</taxon>
        <taxon>Bifidobacteriaceae</taxon>
        <taxon>Bifidobacterium</taxon>
    </lineage>
</organism>
<sequence>MSVHTHPKERQREPLIVVGFKIVEITLKTAIEACYIVAAIGKDFSYFLAPPSLSTIDYDSSICGHGFEHMGQRVEWCIDGTFDRVGGEVGWFPQVEQRDRIRVELGKFRRRDAAVRCFTALIVIDRIMQSNRHVLPLSF</sequence>
<name>B3DSY2_BIFLD</name>
<dbReference type="EMBL" id="CP000605">
    <property type="protein sequence ID" value="ACD98251.1"/>
    <property type="molecule type" value="Genomic_DNA"/>
</dbReference>
<dbReference type="AlphaFoldDB" id="B3DSY2"/>
<reference evidence="1 2" key="2">
    <citation type="journal article" date="2008" name="BMC Genomics">
        <title>Comparative genomic analysis of the gut bacterium Bifidobacterium longum reveals loci susceptible to deletion during pure culture growth.</title>
        <authorList>
            <person name="Lee J.H."/>
            <person name="Karamychev V.N."/>
            <person name="Kozyavkin S.A."/>
            <person name="Mills D."/>
            <person name="Pavlov A.R."/>
            <person name="Pavlova N.V."/>
            <person name="Polouchine N.N."/>
            <person name="Richardson P.M."/>
            <person name="Shakhova V.V."/>
            <person name="Slesarev A.I."/>
            <person name="Weimer B."/>
            <person name="O'Sullivan D.J."/>
        </authorList>
    </citation>
    <scope>NUCLEOTIDE SEQUENCE [LARGE SCALE GENOMIC DNA]</scope>
    <source>
        <strain evidence="1 2">DJO10A</strain>
    </source>
</reference>
<evidence type="ECO:0000313" key="1">
    <source>
        <dbReference type="EMBL" id="ACD98251.1"/>
    </source>
</evidence>
<gene>
    <name evidence="1" type="ordered locus">BLD_0805</name>
</gene>